<keyword evidence="14" id="KW-1185">Reference proteome</keyword>
<feature type="compositionally biased region" description="Acidic residues" evidence="11">
    <location>
        <begin position="375"/>
        <end position="391"/>
    </location>
</feature>
<dbReference type="GeneID" id="9832572"/>
<proteinExistence type="inferred from homology"/>
<feature type="domain" description="Histone chaperone RTT106/FACT complex subunit SPT16-like middle" evidence="12">
    <location>
        <begin position="252"/>
        <end position="343"/>
    </location>
</feature>
<dbReference type="GO" id="GO:0005634">
    <property type="term" value="C:nucleus"/>
    <property type="evidence" value="ECO:0007669"/>
    <property type="project" value="UniProtKB-SubCell"/>
</dbReference>
<protein>
    <recommendedName>
        <fullName evidence="10">FACT complex subunit SSRP1</fullName>
    </recommendedName>
</protein>
<evidence type="ECO:0000313" key="14">
    <source>
        <dbReference type="Proteomes" id="UP000009170"/>
    </source>
</evidence>
<evidence type="ECO:0000256" key="2">
    <source>
        <dbReference type="ARBA" id="ARBA00010060"/>
    </source>
</evidence>
<dbReference type="GO" id="GO:0006260">
    <property type="term" value="P:DNA replication"/>
    <property type="evidence" value="ECO:0007669"/>
    <property type="project" value="UniProtKB-KW"/>
</dbReference>
<dbReference type="SUPFAM" id="SSF50729">
    <property type="entry name" value="PH domain-like"/>
    <property type="match status" value="1"/>
</dbReference>
<dbReference type="GO" id="GO:0042393">
    <property type="term" value="F:histone binding"/>
    <property type="evidence" value="ECO:0007669"/>
    <property type="project" value="TreeGrafter"/>
</dbReference>
<dbReference type="InterPro" id="IPR011993">
    <property type="entry name" value="PH-like_dom_sf"/>
</dbReference>
<feature type="compositionally biased region" description="Basic and acidic residues" evidence="11">
    <location>
        <begin position="425"/>
        <end position="435"/>
    </location>
</feature>
<comment type="similarity">
    <text evidence="1">Belongs to the RTT106 family.</text>
</comment>
<organism evidence="13 14">
    <name type="scientific">Ostreococcus tauri</name>
    <name type="common">Marine green alga</name>
    <dbReference type="NCBI Taxonomy" id="70448"/>
    <lineage>
        <taxon>Eukaryota</taxon>
        <taxon>Viridiplantae</taxon>
        <taxon>Chlorophyta</taxon>
        <taxon>Mamiellophyceae</taxon>
        <taxon>Mamiellales</taxon>
        <taxon>Bathycoccaceae</taxon>
        <taxon>Ostreococcus</taxon>
    </lineage>
</organism>
<dbReference type="Pfam" id="PF08512">
    <property type="entry name" value="Rttp106-like_middle"/>
    <property type="match status" value="1"/>
</dbReference>
<keyword evidence="6 10" id="KW-0805">Transcription regulation</keyword>
<comment type="caution">
    <text evidence="13">The sequence shown here is derived from an EMBL/GenBank/DDBJ whole genome shotgun (WGS) entry which is preliminary data.</text>
</comment>
<evidence type="ECO:0000256" key="6">
    <source>
        <dbReference type="ARBA" id="ARBA00023015"/>
    </source>
</evidence>
<dbReference type="PANTHER" id="PTHR45849">
    <property type="entry name" value="FACT COMPLEX SUBUNIT SSRP1"/>
    <property type="match status" value="1"/>
</dbReference>
<dbReference type="GO" id="GO:0031491">
    <property type="term" value="F:nucleosome binding"/>
    <property type="evidence" value="ECO:0007669"/>
    <property type="project" value="TreeGrafter"/>
</dbReference>
<keyword evidence="4 10" id="KW-0235">DNA replication</keyword>
<evidence type="ECO:0000256" key="3">
    <source>
        <dbReference type="ARBA" id="ARBA00022454"/>
    </source>
</evidence>
<feature type="region of interest" description="Disordered" evidence="11">
    <location>
        <begin position="351"/>
        <end position="451"/>
    </location>
</feature>
<reference evidence="14" key="1">
    <citation type="journal article" date="2006" name="Proc. Natl. Acad. Sci. U.S.A.">
        <title>Genome analysis of the smallest free-living eukaryote Ostreococcus tauri unveils many unique features.</title>
        <authorList>
            <person name="Derelle E."/>
            <person name="Ferraz C."/>
            <person name="Rombauts S."/>
            <person name="Rouze P."/>
            <person name="Worden A.Z."/>
            <person name="Robbens S."/>
            <person name="Partensky F."/>
            <person name="Degroeve S."/>
            <person name="Echeynie S."/>
            <person name="Cooke R."/>
            <person name="Saeys Y."/>
            <person name="Wuyts J."/>
            <person name="Jabbari K."/>
            <person name="Bowler C."/>
            <person name="Panaud O."/>
            <person name="Piegu B."/>
            <person name="Ball S.G."/>
            <person name="Ral J.-P."/>
            <person name="Bouget F.-Y."/>
            <person name="Piganeau G."/>
            <person name="De Baets B."/>
            <person name="Picard A."/>
            <person name="Delseny M."/>
            <person name="Demaille J."/>
            <person name="Van de Peer Y."/>
            <person name="Moreau H."/>
        </authorList>
    </citation>
    <scope>NUCLEOTIDE SEQUENCE [LARGE SCALE GENOMIC DNA]</scope>
    <source>
        <strain evidence="14">OTTH 0595 / CCAP 157/2 / RCC745</strain>
    </source>
</reference>
<dbReference type="KEGG" id="ota:OT_ostta02g05240"/>
<dbReference type="GO" id="GO:0005694">
    <property type="term" value="C:chromosome"/>
    <property type="evidence" value="ECO:0007669"/>
    <property type="project" value="UniProtKB-SubCell"/>
</dbReference>
<evidence type="ECO:0000256" key="7">
    <source>
        <dbReference type="ARBA" id="ARBA00023163"/>
    </source>
</evidence>
<dbReference type="AlphaFoldDB" id="A0A096P9M4"/>
<keyword evidence="8 10" id="KW-0234">DNA repair</keyword>
<comment type="subcellular location">
    <subcellularLocation>
        <location evidence="10">Nucleus</location>
    </subcellularLocation>
    <subcellularLocation>
        <location evidence="10">Chromosome</location>
    </subcellularLocation>
</comment>
<dbReference type="InParanoid" id="A0A096P9M4"/>
<feature type="compositionally biased region" description="Basic and acidic residues" evidence="11">
    <location>
        <begin position="393"/>
        <end position="406"/>
    </location>
</feature>
<dbReference type="STRING" id="70448.A0A096P9M4"/>
<evidence type="ECO:0000256" key="4">
    <source>
        <dbReference type="ARBA" id="ARBA00022705"/>
    </source>
</evidence>
<dbReference type="InterPro" id="IPR050454">
    <property type="entry name" value="RTT106/SSRP1_HistChap/FACT"/>
</dbReference>
<evidence type="ECO:0000313" key="13">
    <source>
        <dbReference type="EMBL" id="CEG01280.1"/>
    </source>
</evidence>
<dbReference type="Gene3D" id="2.30.29.30">
    <property type="entry name" value="Pleckstrin-homology domain (PH domain)/Phosphotyrosine-binding domain (PTB)"/>
    <property type="match status" value="1"/>
</dbReference>
<keyword evidence="3 10" id="KW-0158">Chromosome</keyword>
<evidence type="ECO:0000256" key="9">
    <source>
        <dbReference type="ARBA" id="ARBA00023242"/>
    </source>
</evidence>
<gene>
    <name evidence="13" type="ORF">OT_ostta02g05240</name>
</gene>
<evidence type="ECO:0000256" key="1">
    <source>
        <dbReference type="ARBA" id="ARBA00006159"/>
    </source>
</evidence>
<dbReference type="RefSeq" id="XP_003075347.2">
    <property type="nucleotide sequence ID" value="XM_003075299.2"/>
</dbReference>
<evidence type="ECO:0000256" key="5">
    <source>
        <dbReference type="ARBA" id="ARBA00022763"/>
    </source>
</evidence>
<evidence type="ECO:0000256" key="11">
    <source>
        <dbReference type="SAM" id="MobiDB-lite"/>
    </source>
</evidence>
<keyword evidence="5 10" id="KW-0227">DNA damage</keyword>
<name>A0A096P9M4_OSTTA</name>
<evidence type="ECO:0000256" key="8">
    <source>
        <dbReference type="ARBA" id="ARBA00023204"/>
    </source>
</evidence>
<reference evidence="13 14" key="2">
    <citation type="journal article" date="2014" name="BMC Genomics">
        <title>An improved genome of the model marine alga Ostreococcus tauri unfolds by assessing Illumina de novo assemblies.</title>
        <authorList>
            <person name="Blanc-Mathieu R."/>
            <person name="Verhelst B."/>
            <person name="Derelle E."/>
            <person name="Rombauts S."/>
            <person name="Bouget F.Y."/>
            <person name="Carre I."/>
            <person name="Chateau A."/>
            <person name="Eyre-Walker A."/>
            <person name="Grimsley N."/>
            <person name="Moreau H."/>
            <person name="Piegu B."/>
            <person name="Rivals E."/>
            <person name="Schackwitz W."/>
            <person name="Van de Peer Y."/>
            <person name="Piganeau G."/>
        </authorList>
    </citation>
    <scope>NUCLEOTIDE SEQUENCE [LARGE SCALE GENOMIC DNA]</scope>
    <source>
        <strain evidence="14">OTTH 0595 / CCAP 157/2 / RCC745</strain>
    </source>
</reference>
<evidence type="ECO:0000256" key="10">
    <source>
        <dbReference type="RuleBase" id="RU364013"/>
    </source>
</evidence>
<dbReference type="EMBL" id="CAID01000002">
    <property type="protein sequence ID" value="CEG01280.1"/>
    <property type="molecule type" value="Genomic_DNA"/>
</dbReference>
<keyword evidence="7 10" id="KW-0804">Transcription</keyword>
<feature type="compositionally biased region" description="Acidic residues" evidence="11">
    <location>
        <begin position="351"/>
        <end position="367"/>
    </location>
</feature>
<sequence length="451" mass="49135">MSIDLDALDVLAARVNTSTLKSWQKLVDHLRAFPDEIVEPRAAVAGEEQSLKSNLRELLVRQSRTLAKLLLPIADAFETNAEAASAFRARASEQETRVNGKSMTGTRRDVREARGVARGISWSAPRGKYDAYAMPNGDLVLENAKGVQILVERGMVRRVLALDTGDANGTSMTQVALTAPGVENGKSKLTTLCATFRAKDRIVIEGGLVGVGAEGDERSASRTFFDFMRAAYGDDACGTTNPSKTFAGTKGMGHVQATKGFNSGHLFFLDEGVAFGPSPAMYVHFDDLEDLRVLRADGAGSSSFDLSMTPENGTAIEFTNISREELEHVSRYLAKRCTSADDDPSAADLLDAAEDEDDDSDDEDDEDFTGRERESDDDTDEDDDDDNEGNDMEYSHDDSDEARGEEDKDSDSDNVAPRSDRKRPRASEAEARDYSESDSESDDNAFQVVRG</sequence>
<comment type="similarity">
    <text evidence="2 10">Belongs to the SSRP1 family.</text>
</comment>
<dbReference type="InterPro" id="IPR000969">
    <property type="entry name" value="SSRP1/POB3"/>
</dbReference>
<dbReference type="GO" id="GO:0006281">
    <property type="term" value="P:DNA repair"/>
    <property type="evidence" value="ECO:0007669"/>
    <property type="project" value="UniProtKB-KW"/>
</dbReference>
<keyword evidence="9 10" id="KW-0539">Nucleus</keyword>
<comment type="function">
    <text evidence="10">Component of the FACT complex, a general chromatin factor that acts to reorganize nucleosomes. The FACT complex is involved in multiple processes that require DNA as a template such as mRNA elongation, DNA replication and DNA repair. During transcription elongation the FACT complex acts as a histone chaperone that both destabilizes and restores nucleosomal structure. It facilitates the passage of RNA polymerase II and transcription by promoting the dissociation of one histone H2A-H2B dimer from the nucleosome, then subsequently promotes the reestablishment of the nucleosome following the passage of RNA polymerase II.</text>
</comment>
<dbReference type="PANTHER" id="PTHR45849:SF3">
    <property type="entry name" value="HISTONE CHAPERONE RTT106"/>
    <property type="match status" value="1"/>
</dbReference>
<dbReference type="GO" id="GO:0003677">
    <property type="term" value="F:DNA binding"/>
    <property type="evidence" value="ECO:0007669"/>
    <property type="project" value="InterPro"/>
</dbReference>
<dbReference type="PRINTS" id="PR00887">
    <property type="entry name" value="SSRCOGNITION"/>
</dbReference>
<evidence type="ECO:0000259" key="12">
    <source>
        <dbReference type="SMART" id="SM01287"/>
    </source>
</evidence>
<accession>A0A096P9M4</accession>
<dbReference type="OrthoDB" id="498543at2759"/>
<dbReference type="InterPro" id="IPR013719">
    <property type="entry name" value="RTT106/SPT16-like_middle_dom"/>
</dbReference>
<dbReference type="SMART" id="SM01287">
    <property type="entry name" value="Rtt106"/>
    <property type="match status" value="1"/>
</dbReference>
<dbReference type="Proteomes" id="UP000009170">
    <property type="component" value="Unassembled WGS sequence"/>
</dbReference>